<dbReference type="SUPFAM" id="SSF49265">
    <property type="entry name" value="Fibronectin type III"/>
    <property type="match status" value="1"/>
</dbReference>
<feature type="non-terminal residue" evidence="1">
    <location>
        <position position="1"/>
    </location>
</feature>
<dbReference type="InterPro" id="IPR036116">
    <property type="entry name" value="FN3_sf"/>
</dbReference>
<comment type="caution">
    <text evidence="1">The sequence shown here is derived from an EMBL/GenBank/DDBJ whole genome shotgun (WGS) entry which is preliminary data.</text>
</comment>
<sequence length="2606" mass="288665">DIPNGQQGMYAVHLSAFDKAGNWKTGRKVFLFDDIAEVEIVDQPGKVTRVVTASQETNYLWVVEDTTVVKVQWTDRFRNARHEVGRWLNQIKAPSFMTDSRYDDNSGNRTINEINNVHAIVDFKVSYDVYDVNGVKDTRGLMSVSDIQNQYDILNLNWADGDKMYTVVRAIDVLGKYNEENQTVYRDASPPVIEDLWLTRGERLNVSVHRIEDFKEMTIEWIAYDLHSGIDSIYWRLFDNYTGNEILHGHEDILAQGDAPDLSTCQSTYGSYPRGANCYCTAFWGCYHQHFQVKPEIKTIQNVSSGLVVGKDQGVHDSDYYIEVSVTSKAKLTTILSKKITIDSSPPHTGIVNDGMRGTDEVDYQQDKTLYAHWDGFFDRESGILFYQYGFSTACIPKATFELDNPSSGLTETYSLHATHTVTTEGKYFITVVAYNRALEPSDPVCSDGVTVDTTVPAVEEVTIEGARIKGGLITDSSSSAYYVVGENRVRRLIPNPTSECISKATQIADIDMLPQEKYTNGSLIEVDGGVFCLNTSSAPASLDPMLAKSSMMYIEWNPVNSPGGVHNYEVGLSSTANSAAPDILAFKSTKQHAFIRIMHGDVPDGTMFYIIIKTVSKASVEGLQTIGPCFMDTTPPDFTGPITVTYNNGYILASWAASAFVDAQDSYPLDMQFAIGHDQGSTDVHSYQILQSVGPCTQATPPTCTAIKVEDTDWRLHGHHTYYITVKAENSAGLTTYGISSAYVHDVQLPTLGVVFEVVPDTYYITITAVADSGNVKVTSDGVTVVEENYVLSGIVINDGEPCNMTGKRCDNRKDCEEDIDYQSSTTELKAYWSIPDNMKYYTRDIHFAIEEKTPLTALWNTYRDYEHISTHHKAAVTDLNLSPGKSYRFKIKICAISTCYSTLTSDGVTILPSSPITGQITIEHLNLTQGAGTEQIIINMERFYDPDVAEPSSKYTVIEKYEWAITDQSTDGRTHTKWTKVTGIQLTQSNTWMTFTVDLPGEFDFTKCRRFSVRGNNMAKLVASVSSEIKDCAAFNPILVKPNHVIDTVGVPSSIGNEFYNFKFDKGTLTHGERYLVCLHGDRTEIQHEKWLQILPDLNTCSDGVVVDLTPPTAGDVWITNIPGTQYQTSTSDMYINWHSFRDVEELNTLPHSSGIQDYELGIGTSVGGNDVVAFYSVGVVNHAALHGLMLQSGHTYYATIIAKDFANRTTTKTSDPVIVDITPPVKSDVFISISGRHIVSKSEIEACWKNVFTDVESGIDYYEWGIGSEPGYDDIMAFAKVTEECGENDKTSPLDLKDGHAYFISVKAYNKAGLMSLATSWAFVVDTTPPIGGHVYDGKSTNPVTRKDVDFQTDMSTLDVYWEGFHDPHTPIKEYFISVGTCPQCENVLGNQAVGIVYELSLSHIHFGAGLTYYTTITACNTADLCTSMTSDGVIMDNSPPSMGIVYDGTMSHDIEYQSLQTYIGAKWYGFADAQSGLAKYEWRAGTSAGSDDILSARETHLTLVASLANISPNIPTGTRIYITVRAYNRAGQWSEASSDGFIVDTSAPEITNGPVFKSGGGNDLGIYGNIYLTLRTSVKVYWTVNDGQSSIERQFLSLRSHVGGDFNLASTSVRMFAIETDHAAELERHVSGWMTWSTNAVYLAWLGFADIHSEIDFYFVNIGKTYMASDLNKESGKRFQHTTTGVDKYDEGKVQTFEVPTERMDPSIKSLFITAGLSSALIHSEFEKNPSGALFLVRRCEAVTCEGHCVCSPQDKLCSHSGATCNDISSSNTNNLLSVHDSKDTIFTDADYTFTNSFLAGSWKIVHRQGTAPKWYQWSVGYTTAAQPEGIFDQALERVWHDAGQNYNHVFSTLPGVTLTETETYSFFLKVWYEDNTYAIFKSNGVTIATLPPSPTNIRGSSVNERMLGSSIKDQDHIKYGFPFVIDWQNKFLNADKSIARFRVYLSTFPGGKDIYDANKDLPGSQYTNEVKRSTLKPGTKYYSNVIAYGLSGIHHTESSDGFTPDKVKPMAGIVYDGVGLHDFEYQNSSTVVGARWHGFTDTGSGIVSYEWCVGFTDAVSECGVRDWENVGVHVSASRTLSSPLSQNNKIYNKVYAKDSVGYQSTVAVSDGAIVDMTPPEPNYLFHEGTNKLTNPSFEQSTNEVMIDDATDTTMNLTVGSVDITTGIFLDHLTFEVVERSTDSSKGQRVSAHVVSLHEWGSIHGSWGFIEDVSHIREYTWAIGYTPGGTQLQGFESVGKSNFAYNSSVVLVHNSSIYVTVVASNTAGLQNVAYSTPILVDLTGPSFSGVYDGRIIGEDKDEWSIDEVSVNWEVEDPESGIDFCEWAIGYQQDGIELQSFQTIPPGVNVVYKDVSYSFLYQKTIYTTIRCHNKAGLITSSSSDGVKISNEAPSSNNSVVRPIPLSITEYQARENFQSNTSEIRMTWSGFYDHIGIKQYQMKVQGNDINYFESMKFPTSQDVMYANIQELDTVADRKTTSITAENDLSIISDPVLANLTIFVEKPSKLANQQLQVQWNTNSLEFTVSWNGVFSSPHPLYYEVSAGKVRGGGEIVQWLETNATSVTFGLPPAITDWAKLNVYMFVRAIAAGGLYDDIHGYIKLP</sequence>
<reference evidence="1" key="1">
    <citation type="submission" date="2019-08" db="EMBL/GenBank/DDBJ databases">
        <title>The improved chromosome-level genome for the pearl oyster Pinctada fucata martensii using PacBio sequencing and Hi-C.</title>
        <authorList>
            <person name="Zheng Z."/>
        </authorList>
    </citation>
    <scope>NUCLEOTIDE SEQUENCE</scope>
    <source>
        <strain evidence="1">ZZ-2019</strain>
        <tissue evidence="1">Adductor muscle</tissue>
    </source>
</reference>
<name>A0AA88YBP1_PINIB</name>
<proteinExistence type="predicted"/>
<protein>
    <submittedName>
        <fullName evidence="1">Uncharacterized protein</fullName>
    </submittedName>
</protein>
<gene>
    <name evidence="1" type="ORF">FSP39_007221</name>
</gene>
<dbReference type="Proteomes" id="UP001186944">
    <property type="component" value="Unassembled WGS sequence"/>
</dbReference>
<evidence type="ECO:0000313" key="2">
    <source>
        <dbReference type="Proteomes" id="UP001186944"/>
    </source>
</evidence>
<dbReference type="PANTHER" id="PTHR16897">
    <property type="entry name" value="OS10G0105400 PROTEIN"/>
    <property type="match status" value="1"/>
</dbReference>
<accession>A0AA88YBP1</accession>
<dbReference type="PANTHER" id="PTHR16897:SF2">
    <property type="entry name" value="OS03G0226600 PROTEIN"/>
    <property type="match status" value="1"/>
</dbReference>
<keyword evidence="2" id="KW-1185">Reference proteome</keyword>
<evidence type="ECO:0000313" key="1">
    <source>
        <dbReference type="EMBL" id="KAK3101903.1"/>
    </source>
</evidence>
<organism evidence="1 2">
    <name type="scientific">Pinctada imbricata</name>
    <name type="common">Atlantic pearl-oyster</name>
    <name type="synonym">Pinctada martensii</name>
    <dbReference type="NCBI Taxonomy" id="66713"/>
    <lineage>
        <taxon>Eukaryota</taxon>
        <taxon>Metazoa</taxon>
        <taxon>Spiralia</taxon>
        <taxon>Lophotrochozoa</taxon>
        <taxon>Mollusca</taxon>
        <taxon>Bivalvia</taxon>
        <taxon>Autobranchia</taxon>
        <taxon>Pteriomorphia</taxon>
        <taxon>Pterioida</taxon>
        <taxon>Pterioidea</taxon>
        <taxon>Pteriidae</taxon>
        <taxon>Pinctada</taxon>
    </lineage>
</organism>
<dbReference type="EMBL" id="VSWD01000005">
    <property type="protein sequence ID" value="KAK3101903.1"/>
    <property type="molecule type" value="Genomic_DNA"/>
</dbReference>